<dbReference type="OMA" id="YFIRCAF"/>
<name>A0A6J1M5L5_DROHY</name>
<feature type="signal peptide" evidence="3">
    <location>
        <begin position="1"/>
        <end position="19"/>
    </location>
</feature>
<sequence>MNYFIRCGLTLLMVRLFNTRHTITDKTTIYGICTTQDVDIYLRHMNNARYLRDLNFANIHYYITTDVYNIVCQSGGSIIISATTIRYRRFLPLFQPYKVDTRLIWWDDKAMYFEQQFVSLFTGFVHAIALSKHLFINYNVFDLVPMFKDTAQRPDIPDELKLWLEANDESSKKLRGKGLSEDKSYFDCRASFF</sequence>
<dbReference type="RefSeq" id="XP_023172172.2">
    <property type="nucleotide sequence ID" value="XM_023316404.2"/>
</dbReference>
<dbReference type="Gene3D" id="3.10.129.10">
    <property type="entry name" value="Hotdog Thioesterase"/>
    <property type="match status" value="1"/>
</dbReference>
<reference evidence="5" key="1">
    <citation type="submission" date="2025-08" db="UniProtKB">
        <authorList>
            <consortium name="RefSeq"/>
        </authorList>
    </citation>
    <scope>IDENTIFICATION</scope>
    <source>
        <strain evidence="5">15085-1641.00</strain>
        <tissue evidence="5">Whole body</tissue>
    </source>
</reference>
<dbReference type="Pfam" id="PF13279">
    <property type="entry name" value="4HBT_2"/>
    <property type="match status" value="1"/>
</dbReference>
<dbReference type="GeneID" id="111600340"/>
<dbReference type="CDD" id="cd00586">
    <property type="entry name" value="4HBT"/>
    <property type="match status" value="1"/>
</dbReference>
<evidence type="ECO:0000256" key="1">
    <source>
        <dbReference type="ARBA" id="ARBA00038228"/>
    </source>
</evidence>
<dbReference type="AlphaFoldDB" id="A0A6J1M5L5"/>
<evidence type="ECO:0000313" key="5">
    <source>
        <dbReference type="RefSeq" id="XP_023172172.2"/>
    </source>
</evidence>
<feature type="chain" id="PRO_5026910937" description="Protein THEM6" evidence="3">
    <location>
        <begin position="20"/>
        <end position="193"/>
    </location>
</feature>
<proteinExistence type="inferred from homology"/>
<keyword evidence="3" id="KW-0732">Signal</keyword>
<evidence type="ECO:0000256" key="3">
    <source>
        <dbReference type="SAM" id="SignalP"/>
    </source>
</evidence>
<keyword evidence="4" id="KW-1185">Reference proteome</keyword>
<protein>
    <recommendedName>
        <fullName evidence="2">Protein THEM6</fullName>
    </recommendedName>
</protein>
<dbReference type="PANTHER" id="PTHR12475">
    <property type="match status" value="1"/>
</dbReference>
<evidence type="ECO:0000256" key="2">
    <source>
        <dbReference type="ARBA" id="ARBA00041112"/>
    </source>
</evidence>
<evidence type="ECO:0000313" key="4">
    <source>
        <dbReference type="Proteomes" id="UP000504633"/>
    </source>
</evidence>
<gene>
    <name evidence="5" type="primary">LOC111600340</name>
</gene>
<dbReference type="PANTHER" id="PTHR12475:SF4">
    <property type="entry name" value="PROTEIN THEM6"/>
    <property type="match status" value="1"/>
</dbReference>
<accession>A0A6J1M5L5</accession>
<dbReference type="SUPFAM" id="SSF54637">
    <property type="entry name" value="Thioesterase/thiol ester dehydrase-isomerase"/>
    <property type="match status" value="1"/>
</dbReference>
<dbReference type="KEGG" id="dhe:111600340"/>
<dbReference type="Proteomes" id="UP000504633">
    <property type="component" value="Unplaced"/>
</dbReference>
<dbReference type="OrthoDB" id="265761at2759"/>
<dbReference type="InterPro" id="IPR051490">
    <property type="entry name" value="THEM6_lcsJ_thioesterase"/>
</dbReference>
<dbReference type="InterPro" id="IPR029069">
    <property type="entry name" value="HotDog_dom_sf"/>
</dbReference>
<organism evidence="4 5">
    <name type="scientific">Drosophila hydei</name>
    <name type="common">Fruit fly</name>
    <dbReference type="NCBI Taxonomy" id="7224"/>
    <lineage>
        <taxon>Eukaryota</taxon>
        <taxon>Metazoa</taxon>
        <taxon>Ecdysozoa</taxon>
        <taxon>Arthropoda</taxon>
        <taxon>Hexapoda</taxon>
        <taxon>Insecta</taxon>
        <taxon>Pterygota</taxon>
        <taxon>Neoptera</taxon>
        <taxon>Endopterygota</taxon>
        <taxon>Diptera</taxon>
        <taxon>Brachycera</taxon>
        <taxon>Muscomorpha</taxon>
        <taxon>Ephydroidea</taxon>
        <taxon>Drosophilidae</taxon>
        <taxon>Drosophila</taxon>
    </lineage>
</organism>
<comment type="similarity">
    <text evidence="1">Belongs to the THEM6 family.</text>
</comment>